<sequence length="52" mass="5919">MLDRRIYIALKTLVPDITYLKQEIIDHATAPYRRSEDNGTPSEVRADNSTVA</sequence>
<reference evidence="2 3" key="1">
    <citation type="submission" date="2014-04" db="EMBL/GenBank/DDBJ databases">
        <title>Evolutionary Origins and Diversification of the Mycorrhizal Mutualists.</title>
        <authorList>
            <consortium name="DOE Joint Genome Institute"/>
            <consortium name="Mycorrhizal Genomics Consortium"/>
            <person name="Kohler A."/>
            <person name="Kuo A."/>
            <person name="Nagy L.G."/>
            <person name="Floudas D."/>
            <person name="Copeland A."/>
            <person name="Barry K.W."/>
            <person name="Cichocki N."/>
            <person name="Veneault-Fourrey C."/>
            <person name="LaButti K."/>
            <person name="Lindquist E.A."/>
            <person name="Lipzen A."/>
            <person name="Lundell T."/>
            <person name="Morin E."/>
            <person name="Murat C."/>
            <person name="Riley R."/>
            <person name="Ohm R."/>
            <person name="Sun H."/>
            <person name="Tunlid A."/>
            <person name="Henrissat B."/>
            <person name="Grigoriev I.V."/>
            <person name="Hibbett D.S."/>
            <person name="Martin F."/>
        </authorList>
    </citation>
    <scope>NUCLEOTIDE SEQUENCE [LARGE SCALE GENOMIC DNA]</scope>
    <source>
        <strain evidence="2 3">Koide BX008</strain>
    </source>
</reference>
<evidence type="ECO:0000256" key="1">
    <source>
        <dbReference type="SAM" id="MobiDB-lite"/>
    </source>
</evidence>
<accession>A0A0C2X0Y0</accession>
<keyword evidence="3" id="KW-1185">Reference proteome</keyword>
<name>A0A0C2X0Y0_AMAMK</name>
<dbReference type="AlphaFoldDB" id="A0A0C2X0Y0"/>
<dbReference type="EMBL" id="KN818230">
    <property type="protein sequence ID" value="KIL67767.1"/>
    <property type="molecule type" value="Genomic_DNA"/>
</dbReference>
<dbReference type="HOGENOM" id="CLU_3086770_0_0_1"/>
<evidence type="ECO:0000313" key="2">
    <source>
        <dbReference type="EMBL" id="KIL67767.1"/>
    </source>
</evidence>
<dbReference type="InParanoid" id="A0A0C2X0Y0"/>
<organism evidence="2 3">
    <name type="scientific">Amanita muscaria (strain Koide BX008)</name>
    <dbReference type="NCBI Taxonomy" id="946122"/>
    <lineage>
        <taxon>Eukaryota</taxon>
        <taxon>Fungi</taxon>
        <taxon>Dikarya</taxon>
        <taxon>Basidiomycota</taxon>
        <taxon>Agaricomycotina</taxon>
        <taxon>Agaricomycetes</taxon>
        <taxon>Agaricomycetidae</taxon>
        <taxon>Agaricales</taxon>
        <taxon>Pluteineae</taxon>
        <taxon>Amanitaceae</taxon>
        <taxon>Amanita</taxon>
    </lineage>
</organism>
<feature type="region of interest" description="Disordered" evidence="1">
    <location>
        <begin position="31"/>
        <end position="52"/>
    </location>
</feature>
<dbReference type="Proteomes" id="UP000054549">
    <property type="component" value="Unassembled WGS sequence"/>
</dbReference>
<evidence type="ECO:0000313" key="3">
    <source>
        <dbReference type="Proteomes" id="UP000054549"/>
    </source>
</evidence>
<gene>
    <name evidence="2" type="ORF">M378DRAFT_158951</name>
</gene>
<protein>
    <submittedName>
        <fullName evidence="2">Uncharacterized protein</fullName>
    </submittedName>
</protein>
<proteinExistence type="predicted"/>